<protein>
    <recommendedName>
        <fullName evidence="2">ShKT domain-containing protein</fullName>
    </recommendedName>
</protein>
<evidence type="ECO:0000313" key="4">
    <source>
        <dbReference type="Proteomes" id="UP000835052"/>
    </source>
</evidence>
<dbReference type="EMBL" id="CAJGYM010000005">
    <property type="protein sequence ID" value="CAD6186833.1"/>
    <property type="molecule type" value="Genomic_DNA"/>
</dbReference>
<keyword evidence="4" id="KW-1185">Reference proteome</keyword>
<dbReference type="OrthoDB" id="5813795at2759"/>
<accession>A0A8S1GVS9</accession>
<gene>
    <name evidence="3" type="ORF">CAUJ_LOCUS2752</name>
</gene>
<comment type="caution">
    <text evidence="1">Lacks conserved residue(s) required for the propagation of feature annotation.</text>
</comment>
<dbReference type="PROSITE" id="PS51670">
    <property type="entry name" value="SHKT"/>
    <property type="match status" value="3"/>
</dbReference>
<reference evidence="3" key="1">
    <citation type="submission" date="2020-10" db="EMBL/GenBank/DDBJ databases">
        <authorList>
            <person name="Kikuchi T."/>
        </authorList>
    </citation>
    <scope>NUCLEOTIDE SEQUENCE</scope>
    <source>
        <strain evidence="3">NKZ352</strain>
    </source>
</reference>
<evidence type="ECO:0000259" key="2">
    <source>
        <dbReference type="PROSITE" id="PS51670"/>
    </source>
</evidence>
<dbReference type="Pfam" id="PF01549">
    <property type="entry name" value="ShK"/>
    <property type="match status" value="4"/>
</dbReference>
<dbReference type="PANTHER" id="PTHR21724:SF0">
    <property type="entry name" value="SHKT DOMAIN-CONTAINING PROTEIN"/>
    <property type="match status" value="1"/>
</dbReference>
<dbReference type="SMART" id="SM00254">
    <property type="entry name" value="ShKT"/>
    <property type="match status" value="4"/>
</dbReference>
<dbReference type="InterPro" id="IPR003582">
    <property type="entry name" value="ShKT_dom"/>
</dbReference>
<dbReference type="Proteomes" id="UP000835052">
    <property type="component" value="Unassembled WGS sequence"/>
</dbReference>
<evidence type="ECO:0000256" key="1">
    <source>
        <dbReference type="PROSITE-ProRule" id="PRU01005"/>
    </source>
</evidence>
<feature type="domain" description="ShKT" evidence="2">
    <location>
        <begin position="209"/>
        <end position="243"/>
    </location>
</feature>
<organism evidence="3 4">
    <name type="scientific">Caenorhabditis auriculariae</name>
    <dbReference type="NCBI Taxonomy" id="2777116"/>
    <lineage>
        <taxon>Eukaryota</taxon>
        <taxon>Metazoa</taxon>
        <taxon>Ecdysozoa</taxon>
        <taxon>Nematoda</taxon>
        <taxon>Chromadorea</taxon>
        <taxon>Rhabditida</taxon>
        <taxon>Rhabditina</taxon>
        <taxon>Rhabditomorpha</taxon>
        <taxon>Rhabditoidea</taxon>
        <taxon>Rhabditidae</taxon>
        <taxon>Peloderinae</taxon>
        <taxon>Caenorhabditis</taxon>
    </lineage>
</organism>
<feature type="domain" description="ShKT" evidence="2">
    <location>
        <begin position="261"/>
        <end position="302"/>
    </location>
</feature>
<keyword evidence="1" id="KW-1015">Disulfide bond</keyword>
<comment type="caution">
    <text evidence="3">The sequence shown here is derived from an EMBL/GenBank/DDBJ whole genome shotgun (WGS) entry which is preliminary data.</text>
</comment>
<evidence type="ECO:0000313" key="3">
    <source>
        <dbReference type="EMBL" id="CAD6186833.1"/>
    </source>
</evidence>
<sequence>MCQPVAIAISRYLPGSIEIPTRYYPGTIEIVPGRKQMTTDYDTLIDLSCLPCEMLFFLAFFLVPFSDAAITVDLNCTTYNGTAFVYANTATICSNIYSDTACNALYPTSPAGGDLPASGTDIARPLNCYTSTTTTPAPLSTELKTAAIASCPKTCGYCCQTDAYSCANAQYPSMNCASITNSQCLDPNWRSVIAANCPAACGLCGTGGCVDAVTNCANDVTICNSVGMQDFVNKYCQRTCGRCPSTTAASGSVTSGSTGTCTSYNADSSARCASWSKNGFCTNNFYSLAQRKASCATTCRIC</sequence>
<dbReference type="Gene3D" id="1.10.10.1940">
    <property type="match status" value="2"/>
</dbReference>
<dbReference type="AlphaFoldDB" id="A0A8S1GVS9"/>
<name>A0A8S1GVS9_9PELO</name>
<dbReference type="PANTHER" id="PTHR21724">
    <property type="entry name" value="SHKT DOMAIN-CONTAINING PROTEIN"/>
    <property type="match status" value="1"/>
</dbReference>
<proteinExistence type="predicted"/>
<feature type="domain" description="ShKT" evidence="2">
    <location>
        <begin position="158"/>
        <end position="204"/>
    </location>
</feature>
<feature type="disulfide bond" evidence="1">
    <location>
        <begin position="209"/>
        <end position="243"/>
    </location>
</feature>